<organism evidence="5 6">
    <name type="scientific">Croceicoccus marinus</name>
    <dbReference type="NCBI Taxonomy" id="450378"/>
    <lineage>
        <taxon>Bacteria</taxon>
        <taxon>Pseudomonadati</taxon>
        <taxon>Pseudomonadota</taxon>
        <taxon>Alphaproteobacteria</taxon>
        <taxon>Sphingomonadales</taxon>
        <taxon>Erythrobacteraceae</taxon>
        <taxon>Croceicoccus</taxon>
    </lineage>
</organism>
<dbReference type="SMART" id="SM00382">
    <property type="entry name" value="AAA"/>
    <property type="match status" value="1"/>
</dbReference>
<dbReference type="KEGG" id="cman:A9D14_14000"/>
<dbReference type="PROSITE" id="PS00211">
    <property type="entry name" value="ABC_TRANSPORTER_1"/>
    <property type="match status" value="1"/>
</dbReference>
<dbReference type="OrthoDB" id="9802264at2"/>
<name>A0A1Z1FFK2_9SPHN</name>
<evidence type="ECO:0000313" key="6">
    <source>
        <dbReference type="Proteomes" id="UP000195807"/>
    </source>
</evidence>
<keyword evidence="3" id="KW-0067">ATP-binding</keyword>
<dbReference type="InterPro" id="IPR017871">
    <property type="entry name" value="ABC_transporter-like_CS"/>
</dbReference>
<keyword evidence="2" id="KW-0547">Nucleotide-binding</keyword>
<evidence type="ECO:0000256" key="2">
    <source>
        <dbReference type="ARBA" id="ARBA00022741"/>
    </source>
</evidence>
<accession>A0A1Z1FFK2</accession>
<dbReference type="PROSITE" id="PS50893">
    <property type="entry name" value="ABC_TRANSPORTER_2"/>
    <property type="match status" value="1"/>
</dbReference>
<dbReference type="PANTHER" id="PTHR42781:SF4">
    <property type="entry name" value="SPERMIDINE_PUTRESCINE IMPORT ATP-BINDING PROTEIN POTA"/>
    <property type="match status" value="1"/>
</dbReference>
<dbReference type="GO" id="GO:0005524">
    <property type="term" value="F:ATP binding"/>
    <property type="evidence" value="ECO:0007669"/>
    <property type="project" value="UniProtKB-KW"/>
</dbReference>
<dbReference type="AlphaFoldDB" id="A0A1Z1FFK2"/>
<protein>
    <recommendedName>
        <fullName evidence="4">ABC transporter domain-containing protein</fullName>
    </recommendedName>
</protein>
<dbReference type="Gene3D" id="3.40.50.300">
    <property type="entry name" value="P-loop containing nucleotide triphosphate hydrolases"/>
    <property type="match status" value="1"/>
</dbReference>
<dbReference type="EMBL" id="CP019602">
    <property type="protein sequence ID" value="ARU17564.1"/>
    <property type="molecule type" value="Genomic_DNA"/>
</dbReference>
<gene>
    <name evidence="5" type="ORF">A9D14_14000</name>
</gene>
<dbReference type="InterPro" id="IPR003593">
    <property type="entry name" value="AAA+_ATPase"/>
</dbReference>
<proteinExistence type="predicted"/>
<dbReference type="PANTHER" id="PTHR42781">
    <property type="entry name" value="SPERMIDINE/PUTRESCINE IMPORT ATP-BINDING PROTEIN POTA"/>
    <property type="match status" value="1"/>
</dbReference>
<keyword evidence="6" id="KW-1185">Reference proteome</keyword>
<dbReference type="InterPro" id="IPR003439">
    <property type="entry name" value="ABC_transporter-like_ATP-bd"/>
</dbReference>
<dbReference type="Proteomes" id="UP000195807">
    <property type="component" value="Chromosome"/>
</dbReference>
<reference evidence="5 6" key="1">
    <citation type="submission" date="2017-01" db="EMBL/GenBank/DDBJ databases">
        <title>Complete genome sequence of esterase-producing bacterium Croceicoccus marinus E4A9.</title>
        <authorList>
            <person name="Wu Y.-H."/>
            <person name="Cheng H."/>
            <person name="Xu L."/>
            <person name="Huo Y.-Y."/>
            <person name="Wang C.-S."/>
            <person name="Xu X.-W."/>
        </authorList>
    </citation>
    <scope>NUCLEOTIDE SEQUENCE [LARGE SCALE GENOMIC DNA]</scope>
    <source>
        <strain evidence="5 6">E4A9</strain>
    </source>
</reference>
<evidence type="ECO:0000313" key="5">
    <source>
        <dbReference type="EMBL" id="ARU17564.1"/>
    </source>
</evidence>
<dbReference type="GO" id="GO:0016887">
    <property type="term" value="F:ATP hydrolysis activity"/>
    <property type="evidence" value="ECO:0007669"/>
    <property type="project" value="InterPro"/>
</dbReference>
<dbReference type="InterPro" id="IPR050093">
    <property type="entry name" value="ABC_SmlMolc_Importer"/>
</dbReference>
<evidence type="ECO:0000259" key="4">
    <source>
        <dbReference type="PROSITE" id="PS50893"/>
    </source>
</evidence>
<feature type="domain" description="ABC transporter" evidence="4">
    <location>
        <begin position="6"/>
        <end position="238"/>
    </location>
</feature>
<evidence type="ECO:0000256" key="1">
    <source>
        <dbReference type="ARBA" id="ARBA00022448"/>
    </source>
</evidence>
<sequence>MDIARIELSDLALEKGGTRILRGIDLAIAKGEFVAVIGASGAGKTSLLRCINALVPDYSGRVLIDGKDTAGLSHQQLRRGIGYVLQNIGLFPHRTVAENIGMPSRIAGKRRHDEARVAELLEMMELPADMARRYPAELSGGQAQRVAIARALYSRPALMLLDEPFGALDPATRASLGEAYRKRHDEAGLTSVMVTHDVAEALALADRVLVMHGGKAIAFAPPAQLAASDDAAVRALVDPPLRQARALLDLKGGA</sequence>
<evidence type="ECO:0000256" key="3">
    <source>
        <dbReference type="ARBA" id="ARBA00022840"/>
    </source>
</evidence>
<dbReference type="STRING" id="450378.GCA_001661675_02811"/>
<dbReference type="Pfam" id="PF00005">
    <property type="entry name" value="ABC_tran"/>
    <property type="match status" value="1"/>
</dbReference>
<dbReference type="SUPFAM" id="SSF52540">
    <property type="entry name" value="P-loop containing nucleoside triphosphate hydrolases"/>
    <property type="match status" value="1"/>
</dbReference>
<keyword evidence="1" id="KW-0813">Transport</keyword>
<dbReference type="InterPro" id="IPR027417">
    <property type="entry name" value="P-loop_NTPase"/>
</dbReference>